<evidence type="ECO:0000313" key="1">
    <source>
        <dbReference type="EMBL" id="XDQ30654.1"/>
    </source>
</evidence>
<accession>A0AB39PJK6</accession>
<name>A0AB39PJK6_9ACTN</name>
<dbReference type="InterPro" id="IPR011990">
    <property type="entry name" value="TPR-like_helical_dom_sf"/>
</dbReference>
<protein>
    <submittedName>
        <fullName evidence="1">Uncharacterized protein</fullName>
    </submittedName>
</protein>
<dbReference type="EMBL" id="CP163435">
    <property type="protein sequence ID" value="XDQ30654.1"/>
    <property type="molecule type" value="Genomic_DNA"/>
</dbReference>
<gene>
    <name evidence="1" type="ORF">AB5J56_40760</name>
</gene>
<proteinExistence type="predicted"/>
<dbReference type="AlphaFoldDB" id="A0AB39PJK6"/>
<organism evidence="1">
    <name type="scientific">Streptomyces sp. R21</name>
    <dbReference type="NCBI Taxonomy" id="3238627"/>
    <lineage>
        <taxon>Bacteria</taxon>
        <taxon>Bacillati</taxon>
        <taxon>Actinomycetota</taxon>
        <taxon>Actinomycetes</taxon>
        <taxon>Kitasatosporales</taxon>
        <taxon>Streptomycetaceae</taxon>
        <taxon>Streptomyces</taxon>
    </lineage>
</organism>
<reference evidence="1" key="1">
    <citation type="submission" date="2024-07" db="EMBL/GenBank/DDBJ databases">
        <authorList>
            <person name="Yu S.T."/>
        </authorList>
    </citation>
    <scope>NUCLEOTIDE SEQUENCE</scope>
    <source>
        <strain evidence="1">R21</strain>
    </source>
</reference>
<sequence length="133" mass="14577">MLLDFVHDSALPMVLTYETAAARAGHSAAQRTLGFMYRTARGVEADAFLAEVLFRCLPLGASTATAWKQRRTRSRPRGWFLAMLDRGNGDGIHEAIQLVKQGMTDEPIRTAGQLAGRPSEAETLIHTTRKHGG</sequence>
<dbReference type="Gene3D" id="1.25.40.10">
    <property type="entry name" value="Tetratricopeptide repeat domain"/>
    <property type="match status" value="1"/>
</dbReference>
<dbReference type="RefSeq" id="WP_369240797.1">
    <property type="nucleotide sequence ID" value="NZ_CP163435.1"/>
</dbReference>